<gene>
    <name evidence="2" type="ORF">Scep_004463</name>
</gene>
<sequence length="180" mass="20267">MAGGNDRPAGGEQRRREARTDQREASKGRRKQSADRGERSARRQEAIRADGKRATAAAGDLRPCDQNQPLRRGVLASKLQRPAGYGPRRPTNGGPWLRRTGRWMQRRSPVRQNGKCRRMATGGRVGYILYLSRDPRTDVLIEVEVAGEDEAKRCADGRTNKEQRLVLRAKLLLRTRAEAL</sequence>
<comment type="caution">
    <text evidence="2">The sequence shown here is derived from an EMBL/GenBank/DDBJ whole genome shotgun (WGS) entry which is preliminary data.</text>
</comment>
<feature type="compositionally biased region" description="Basic and acidic residues" evidence="1">
    <location>
        <begin position="12"/>
        <end position="53"/>
    </location>
</feature>
<dbReference type="EMBL" id="JBBNAG010000002">
    <property type="protein sequence ID" value="KAK9157889.1"/>
    <property type="molecule type" value="Genomic_DNA"/>
</dbReference>
<protein>
    <submittedName>
        <fullName evidence="2">Uncharacterized protein</fullName>
    </submittedName>
</protein>
<dbReference type="Proteomes" id="UP001419268">
    <property type="component" value="Unassembled WGS sequence"/>
</dbReference>
<evidence type="ECO:0000256" key="1">
    <source>
        <dbReference type="SAM" id="MobiDB-lite"/>
    </source>
</evidence>
<evidence type="ECO:0000313" key="3">
    <source>
        <dbReference type="Proteomes" id="UP001419268"/>
    </source>
</evidence>
<proteinExistence type="predicted"/>
<organism evidence="2 3">
    <name type="scientific">Stephania cephalantha</name>
    <dbReference type="NCBI Taxonomy" id="152367"/>
    <lineage>
        <taxon>Eukaryota</taxon>
        <taxon>Viridiplantae</taxon>
        <taxon>Streptophyta</taxon>
        <taxon>Embryophyta</taxon>
        <taxon>Tracheophyta</taxon>
        <taxon>Spermatophyta</taxon>
        <taxon>Magnoliopsida</taxon>
        <taxon>Ranunculales</taxon>
        <taxon>Menispermaceae</taxon>
        <taxon>Menispermoideae</taxon>
        <taxon>Cissampelideae</taxon>
        <taxon>Stephania</taxon>
    </lineage>
</organism>
<keyword evidence="3" id="KW-1185">Reference proteome</keyword>
<name>A0AAP0KVD0_9MAGN</name>
<feature type="region of interest" description="Disordered" evidence="1">
    <location>
        <begin position="1"/>
        <end position="99"/>
    </location>
</feature>
<accession>A0AAP0KVD0</accession>
<reference evidence="2 3" key="1">
    <citation type="submission" date="2024-01" db="EMBL/GenBank/DDBJ databases">
        <title>Genome assemblies of Stephania.</title>
        <authorList>
            <person name="Yang L."/>
        </authorList>
    </citation>
    <scope>NUCLEOTIDE SEQUENCE [LARGE SCALE GENOMIC DNA]</scope>
    <source>
        <strain evidence="2">JXDWG</strain>
        <tissue evidence="2">Leaf</tissue>
    </source>
</reference>
<dbReference type="AlphaFoldDB" id="A0AAP0KVD0"/>
<evidence type="ECO:0000313" key="2">
    <source>
        <dbReference type="EMBL" id="KAK9157889.1"/>
    </source>
</evidence>